<name>A0A1R3HFU5_9ROSI</name>
<accession>A0A1R3HFU5</accession>
<reference evidence="5" key="1">
    <citation type="submission" date="2013-09" db="EMBL/GenBank/DDBJ databases">
        <title>Corchorus olitorius genome sequencing.</title>
        <authorList>
            <person name="Alam M."/>
            <person name="Haque M.S."/>
            <person name="Islam M.S."/>
            <person name="Emdad E.M."/>
            <person name="Islam M.M."/>
            <person name="Ahmed B."/>
            <person name="Halim A."/>
            <person name="Hossen Q.M.M."/>
            <person name="Hossain M.Z."/>
            <person name="Ahmed R."/>
            <person name="Khan M.M."/>
            <person name="Islam R."/>
            <person name="Rashid M.M."/>
            <person name="Khan S.A."/>
            <person name="Rahman M.S."/>
            <person name="Alam M."/>
            <person name="Yahiya A.S."/>
            <person name="Khan M.S."/>
            <person name="Azam M.S."/>
            <person name="Haque T."/>
            <person name="Lashkar M.Z.H."/>
            <person name="Akhand A.I."/>
            <person name="Morshed G."/>
            <person name="Roy S."/>
            <person name="Uddin K.S."/>
            <person name="Rabeya T."/>
            <person name="Hossain A.S."/>
            <person name="Chowdhury A."/>
            <person name="Snigdha A.R."/>
            <person name="Mortoza M.S."/>
            <person name="Matin S.A."/>
            <person name="Hoque S.M.E."/>
            <person name="Islam M.K."/>
            <person name="Roy D.K."/>
            <person name="Haider R."/>
            <person name="Moosa M.M."/>
            <person name="Elias S.M."/>
            <person name="Hasan A.M."/>
            <person name="Jahan S."/>
            <person name="Shafiuddin M."/>
            <person name="Mahmood N."/>
            <person name="Shommy N.S."/>
        </authorList>
    </citation>
    <scope>NUCLEOTIDE SEQUENCE [LARGE SCALE GENOMIC DNA]</scope>
    <source>
        <strain evidence="5">cv. O-4</strain>
    </source>
</reference>
<dbReference type="InterPro" id="IPR044750">
    <property type="entry name" value="C2_SRC2/BAP"/>
</dbReference>
<gene>
    <name evidence="4" type="ORF">COLO4_29200</name>
</gene>
<feature type="coiled-coil region" evidence="1">
    <location>
        <begin position="302"/>
        <end position="329"/>
    </location>
</feature>
<evidence type="ECO:0000259" key="3">
    <source>
        <dbReference type="PROSITE" id="PS50004"/>
    </source>
</evidence>
<keyword evidence="1" id="KW-0175">Coiled coil</keyword>
<dbReference type="Proteomes" id="UP000187203">
    <property type="component" value="Unassembled WGS sequence"/>
</dbReference>
<dbReference type="PANTHER" id="PTHR32246:SF69">
    <property type="entry name" value="CALCIUM-DEPENDENT LIPID-BINDING (CALB DOMAIN) FAMILY PROTEIN"/>
    <property type="match status" value="1"/>
</dbReference>
<organism evidence="4 5">
    <name type="scientific">Corchorus olitorius</name>
    <dbReference type="NCBI Taxonomy" id="93759"/>
    <lineage>
        <taxon>Eukaryota</taxon>
        <taxon>Viridiplantae</taxon>
        <taxon>Streptophyta</taxon>
        <taxon>Embryophyta</taxon>
        <taxon>Tracheophyta</taxon>
        <taxon>Spermatophyta</taxon>
        <taxon>Magnoliopsida</taxon>
        <taxon>eudicotyledons</taxon>
        <taxon>Gunneridae</taxon>
        <taxon>Pentapetalae</taxon>
        <taxon>rosids</taxon>
        <taxon>malvids</taxon>
        <taxon>Malvales</taxon>
        <taxon>Malvaceae</taxon>
        <taxon>Grewioideae</taxon>
        <taxon>Apeibeae</taxon>
        <taxon>Corchorus</taxon>
    </lineage>
</organism>
<evidence type="ECO:0000313" key="4">
    <source>
        <dbReference type="EMBL" id="OMO69210.1"/>
    </source>
</evidence>
<comment type="caution">
    <text evidence="4">The sequence shown here is derived from an EMBL/GenBank/DDBJ whole genome shotgun (WGS) entry which is preliminary data.</text>
</comment>
<evidence type="ECO:0000256" key="1">
    <source>
        <dbReference type="SAM" id="Coils"/>
    </source>
</evidence>
<protein>
    <submittedName>
        <fullName evidence="4">C2 calcium-dependent membrane targeting</fullName>
    </submittedName>
</protein>
<dbReference type="OrthoDB" id="1909968at2759"/>
<dbReference type="EMBL" id="AWUE01020259">
    <property type="protein sequence ID" value="OMO69210.1"/>
    <property type="molecule type" value="Genomic_DNA"/>
</dbReference>
<keyword evidence="5" id="KW-1185">Reference proteome</keyword>
<dbReference type="InterPro" id="IPR035892">
    <property type="entry name" value="C2_domain_sf"/>
</dbReference>
<dbReference type="STRING" id="93759.A0A1R3HFU5"/>
<dbReference type="CDD" id="cd04051">
    <property type="entry name" value="C2_SRC2_like"/>
    <property type="match status" value="1"/>
</dbReference>
<dbReference type="SMART" id="SM00239">
    <property type="entry name" value="C2"/>
    <property type="match status" value="1"/>
</dbReference>
<dbReference type="InterPro" id="IPR000008">
    <property type="entry name" value="C2_dom"/>
</dbReference>
<dbReference type="GO" id="GO:0006952">
    <property type="term" value="P:defense response"/>
    <property type="evidence" value="ECO:0007669"/>
    <property type="project" value="InterPro"/>
</dbReference>
<dbReference type="SUPFAM" id="SSF49562">
    <property type="entry name" value="C2 domain (Calcium/lipid-binding domain, CaLB)"/>
    <property type="match status" value="1"/>
</dbReference>
<dbReference type="Pfam" id="PF00168">
    <property type="entry name" value="C2"/>
    <property type="match status" value="1"/>
</dbReference>
<dbReference type="PANTHER" id="PTHR32246">
    <property type="entry name" value="INGRESSION PROTEIN FIC1"/>
    <property type="match status" value="1"/>
</dbReference>
<dbReference type="PROSITE" id="PS50004">
    <property type="entry name" value="C2"/>
    <property type="match status" value="1"/>
</dbReference>
<dbReference type="Gene3D" id="2.60.40.150">
    <property type="entry name" value="C2 domain"/>
    <property type="match status" value="1"/>
</dbReference>
<feature type="domain" description="C2" evidence="3">
    <location>
        <begin position="1"/>
        <end position="114"/>
    </location>
</feature>
<feature type="region of interest" description="Disordered" evidence="2">
    <location>
        <begin position="192"/>
        <end position="213"/>
    </location>
</feature>
<proteinExistence type="predicted"/>
<sequence>MAKTSENHVLEINLISAQGLIESSVKPHRTMKTYAVAWVDSSTKLRTRVDRLGGPNPTWNDKFLFKVSSDFLFSETATVSIEIYTVGIFRDRLIGSARIFVSNFLQPEAATSAASASMKKTPAFVANLIRSPSGEFFGTLNVGGMVLDGSGFQQAFRKVSGIDYRDLSGKKKKHHSGARKSKASVSDIITESVPSDFGDHESETGDNCDCDSSTSSLPLEVLKELIMEGKKNEEEDCHEPLFEEVKEVIYLETVDDSVHVENTEEMVFDNEERRVQMEKDVKITMEENTKLREMVEMLMGEVKEKSTVISDLTGRVKNLEKKLSRRNKQRKPNRGKPKFYDGVLPVKTCP</sequence>
<evidence type="ECO:0000313" key="5">
    <source>
        <dbReference type="Proteomes" id="UP000187203"/>
    </source>
</evidence>
<dbReference type="AlphaFoldDB" id="A0A1R3HFU5"/>
<evidence type="ECO:0000256" key="2">
    <source>
        <dbReference type="SAM" id="MobiDB-lite"/>
    </source>
</evidence>